<keyword evidence="2" id="KW-1185">Reference proteome</keyword>
<dbReference type="Proteomes" id="UP001302812">
    <property type="component" value="Unassembled WGS sequence"/>
</dbReference>
<protein>
    <submittedName>
        <fullName evidence="1">Uncharacterized protein</fullName>
    </submittedName>
</protein>
<comment type="caution">
    <text evidence="1">The sequence shown here is derived from an EMBL/GenBank/DDBJ whole genome shotgun (WGS) entry which is preliminary data.</text>
</comment>
<reference evidence="1" key="1">
    <citation type="journal article" date="2023" name="Mol. Phylogenet. Evol.">
        <title>Genome-scale phylogeny and comparative genomics of the fungal order Sordariales.</title>
        <authorList>
            <person name="Hensen N."/>
            <person name="Bonometti L."/>
            <person name="Westerberg I."/>
            <person name="Brannstrom I.O."/>
            <person name="Guillou S."/>
            <person name="Cros-Aarteil S."/>
            <person name="Calhoun S."/>
            <person name="Haridas S."/>
            <person name="Kuo A."/>
            <person name="Mondo S."/>
            <person name="Pangilinan J."/>
            <person name="Riley R."/>
            <person name="LaButti K."/>
            <person name="Andreopoulos B."/>
            <person name="Lipzen A."/>
            <person name="Chen C."/>
            <person name="Yan M."/>
            <person name="Daum C."/>
            <person name="Ng V."/>
            <person name="Clum A."/>
            <person name="Steindorff A."/>
            <person name="Ohm R.A."/>
            <person name="Martin F."/>
            <person name="Silar P."/>
            <person name="Natvig D.O."/>
            <person name="Lalanne C."/>
            <person name="Gautier V."/>
            <person name="Ament-Velasquez S.L."/>
            <person name="Kruys A."/>
            <person name="Hutchinson M.I."/>
            <person name="Powell A.J."/>
            <person name="Barry K."/>
            <person name="Miller A.N."/>
            <person name="Grigoriev I.V."/>
            <person name="Debuchy R."/>
            <person name="Gladieux P."/>
            <person name="Hiltunen Thoren M."/>
            <person name="Johannesson H."/>
        </authorList>
    </citation>
    <scope>NUCLEOTIDE SEQUENCE</scope>
    <source>
        <strain evidence="1">CBS 508.74</strain>
    </source>
</reference>
<name>A0AAN6TM48_9PEZI</name>
<dbReference type="AlphaFoldDB" id="A0AAN6TM48"/>
<evidence type="ECO:0000313" key="2">
    <source>
        <dbReference type="Proteomes" id="UP001302812"/>
    </source>
</evidence>
<proteinExistence type="predicted"/>
<organism evidence="1 2">
    <name type="scientific">Canariomyces notabilis</name>
    <dbReference type="NCBI Taxonomy" id="2074819"/>
    <lineage>
        <taxon>Eukaryota</taxon>
        <taxon>Fungi</taxon>
        <taxon>Dikarya</taxon>
        <taxon>Ascomycota</taxon>
        <taxon>Pezizomycotina</taxon>
        <taxon>Sordariomycetes</taxon>
        <taxon>Sordariomycetidae</taxon>
        <taxon>Sordariales</taxon>
        <taxon>Chaetomiaceae</taxon>
        <taxon>Canariomyces</taxon>
    </lineage>
</organism>
<dbReference type="EMBL" id="MU853333">
    <property type="protein sequence ID" value="KAK4116596.1"/>
    <property type="molecule type" value="Genomic_DNA"/>
</dbReference>
<evidence type="ECO:0000313" key="1">
    <source>
        <dbReference type="EMBL" id="KAK4116596.1"/>
    </source>
</evidence>
<dbReference type="GeneID" id="89933158"/>
<sequence length="105" mass="11092">MGPYALSDGGHGSSCFRVRVAPPSMTSYSLLPGVPCSRHRHAVTTPPKPPRTRLQECVVVIASHLPKRKIPVGAVVVVVVRGRGVVALPGRGGWWVGGLPNRVIA</sequence>
<accession>A0AAN6TM48</accession>
<reference evidence="1" key="2">
    <citation type="submission" date="2023-05" db="EMBL/GenBank/DDBJ databases">
        <authorList>
            <consortium name="Lawrence Berkeley National Laboratory"/>
            <person name="Steindorff A."/>
            <person name="Hensen N."/>
            <person name="Bonometti L."/>
            <person name="Westerberg I."/>
            <person name="Brannstrom I.O."/>
            <person name="Guillou S."/>
            <person name="Cros-Aarteil S."/>
            <person name="Calhoun S."/>
            <person name="Haridas S."/>
            <person name="Kuo A."/>
            <person name="Mondo S."/>
            <person name="Pangilinan J."/>
            <person name="Riley R."/>
            <person name="Labutti K."/>
            <person name="Andreopoulos B."/>
            <person name="Lipzen A."/>
            <person name="Chen C."/>
            <person name="Yanf M."/>
            <person name="Daum C."/>
            <person name="Ng V."/>
            <person name="Clum A."/>
            <person name="Ohm R."/>
            <person name="Martin F."/>
            <person name="Silar P."/>
            <person name="Natvig D."/>
            <person name="Lalanne C."/>
            <person name="Gautier V."/>
            <person name="Ament-Velasquez S.L."/>
            <person name="Kruys A."/>
            <person name="Hutchinson M.I."/>
            <person name="Powell A.J."/>
            <person name="Barry K."/>
            <person name="Miller A.N."/>
            <person name="Grigoriev I.V."/>
            <person name="Debuchy R."/>
            <person name="Gladieux P."/>
            <person name="Thoren M.H."/>
            <person name="Johannesson H."/>
        </authorList>
    </citation>
    <scope>NUCLEOTIDE SEQUENCE</scope>
    <source>
        <strain evidence="1">CBS 508.74</strain>
    </source>
</reference>
<gene>
    <name evidence="1" type="ORF">N656DRAFT_260031</name>
</gene>
<dbReference type="RefSeq" id="XP_064674166.1">
    <property type="nucleotide sequence ID" value="XM_064809035.1"/>
</dbReference>